<dbReference type="AlphaFoldDB" id="A0A1Y4L0A2"/>
<dbReference type="Pfam" id="PF01381">
    <property type="entry name" value="HTH_3"/>
    <property type="match status" value="1"/>
</dbReference>
<dbReference type="InterPro" id="IPR010982">
    <property type="entry name" value="Lambda_DNA-bd_dom_sf"/>
</dbReference>
<dbReference type="Gene3D" id="1.10.260.40">
    <property type="entry name" value="lambda repressor-like DNA-binding domains"/>
    <property type="match status" value="1"/>
</dbReference>
<dbReference type="InterPro" id="IPR001387">
    <property type="entry name" value="Cro/C1-type_HTH"/>
</dbReference>
<dbReference type="SMART" id="SM00530">
    <property type="entry name" value="HTH_XRE"/>
    <property type="match status" value="1"/>
</dbReference>
<sequence>MEQLNERISALISALGLKKTAFADKLNVSQAFVSQLCSGVKQPSDRTIADICREFNVNEHWLRTGEGEMFIKLSRGEEISAFMGDILSGEPDFRARLIAALSRLTAEQWKQLEGIADTLIAEMQKKRD</sequence>
<dbReference type="RefSeq" id="WP_087374838.1">
    <property type="nucleotide sequence ID" value="NZ_NFKK01000030.1"/>
</dbReference>
<dbReference type="EMBL" id="NFKK01000030">
    <property type="protein sequence ID" value="OUP50255.1"/>
    <property type="molecule type" value="Genomic_DNA"/>
</dbReference>
<gene>
    <name evidence="2" type="ORF">B5F17_14060</name>
</gene>
<evidence type="ECO:0000313" key="3">
    <source>
        <dbReference type="Proteomes" id="UP000195897"/>
    </source>
</evidence>
<dbReference type="CDD" id="cd00093">
    <property type="entry name" value="HTH_XRE"/>
    <property type="match status" value="1"/>
</dbReference>
<name>A0A1Y4L0A2_9FIRM</name>
<organism evidence="2 3">
    <name type="scientific">Butyricicoccus pullicaecorum</name>
    <dbReference type="NCBI Taxonomy" id="501571"/>
    <lineage>
        <taxon>Bacteria</taxon>
        <taxon>Bacillati</taxon>
        <taxon>Bacillota</taxon>
        <taxon>Clostridia</taxon>
        <taxon>Eubacteriales</taxon>
        <taxon>Butyricicoccaceae</taxon>
        <taxon>Butyricicoccus</taxon>
    </lineage>
</organism>
<evidence type="ECO:0000313" key="2">
    <source>
        <dbReference type="EMBL" id="OUP50255.1"/>
    </source>
</evidence>
<proteinExistence type="predicted"/>
<dbReference type="GO" id="GO:0003677">
    <property type="term" value="F:DNA binding"/>
    <property type="evidence" value="ECO:0007669"/>
    <property type="project" value="InterPro"/>
</dbReference>
<evidence type="ECO:0000259" key="1">
    <source>
        <dbReference type="PROSITE" id="PS50943"/>
    </source>
</evidence>
<protein>
    <recommendedName>
        <fullName evidence="1">HTH cro/C1-type domain-containing protein</fullName>
    </recommendedName>
</protein>
<dbReference type="Proteomes" id="UP000195897">
    <property type="component" value="Unassembled WGS sequence"/>
</dbReference>
<dbReference type="PROSITE" id="PS50943">
    <property type="entry name" value="HTH_CROC1"/>
    <property type="match status" value="1"/>
</dbReference>
<reference evidence="3" key="1">
    <citation type="submission" date="2017-04" db="EMBL/GenBank/DDBJ databases">
        <title>Function of individual gut microbiota members based on whole genome sequencing of pure cultures obtained from chicken caecum.</title>
        <authorList>
            <person name="Medvecky M."/>
            <person name="Cejkova D."/>
            <person name="Polansky O."/>
            <person name="Karasova D."/>
            <person name="Kubasova T."/>
            <person name="Cizek A."/>
            <person name="Rychlik I."/>
        </authorList>
    </citation>
    <scope>NUCLEOTIDE SEQUENCE [LARGE SCALE GENOMIC DNA]</scope>
    <source>
        <strain evidence="3">An180</strain>
    </source>
</reference>
<accession>A0A1Y4L0A2</accession>
<feature type="domain" description="HTH cro/C1-type" evidence="1">
    <location>
        <begin position="8"/>
        <end position="62"/>
    </location>
</feature>
<dbReference type="SUPFAM" id="SSF47413">
    <property type="entry name" value="lambda repressor-like DNA-binding domains"/>
    <property type="match status" value="1"/>
</dbReference>
<comment type="caution">
    <text evidence="2">The sequence shown here is derived from an EMBL/GenBank/DDBJ whole genome shotgun (WGS) entry which is preliminary data.</text>
</comment>